<organism evidence="4 5">
    <name type="scientific">Cajanus cajan</name>
    <name type="common">Pigeon pea</name>
    <name type="synonym">Cajanus indicus</name>
    <dbReference type="NCBI Taxonomy" id="3821"/>
    <lineage>
        <taxon>Eukaryota</taxon>
        <taxon>Viridiplantae</taxon>
        <taxon>Streptophyta</taxon>
        <taxon>Embryophyta</taxon>
        <taxon>Tracheophyta</taxon>
        <taxon>Spermatophyta</taxon>
        <taxon>Magnoliopsida</taxon>
        <taxon>eudicotyledons</taxon>
        <taxon>Gunneridae</taxon>
        <taxon>Pentapetalae</taxon>
        <taxon>rosids</taxon>
        <taxon>fabids</taxon>
        <taxon>Fabales</taxon>
        <taxon>Fabaceae</taxon>
        <taxon>Papilionoideae</taxon>
        <taxon>50 kb inversion clade</taxon>
        <taxon>NPAAA clade</taxon>
        <taxon>indigoferoid/millettioid clade</taxon>
        <taxon>Phaseoleae</taxon>
        <taxon>Cajanus</taxon>
    </lineage>
</organism>
<dbReference type="Proteomes" id="UP000075243">
    <property type="component" value="Unassembled WGS sequence"/>
</dbReference>
<name>A0A151QQX7_CAJCA</name>
<dbReference type="PROSITE" id="PS51375">
    <property type="entry name" value="PPR"/>
    <property type="match status" value="2"/>
</dbReference>
<accession>A0A151QQX7</accession>
<dbReference type="Gramene" id="C.cajan_43745.t">
    <property type="protein sequence ID" value="C.cajan_43745.t.cds1"/>
    <property type="gene ID" value="C.cajan_43745"/>
</dbReference>
<keyword evidence="2" id="KW-0677">Repeat</keyword>
<protein>
    <submittedName>
        <fullName evidence="4">Pentatricopeptide repeat-containing protein At2g17670 family</fullName>
    </submittedName>
</protein>
<reference evidence="4" key="1">
    <citation type="journal article" date="2012" name="Nat. Biotechnol.">
        <title>Draft genome sequence of pigeonpea (Cajanus cajan), an orphan legume crop of resource-poor farmers.</title>
        <authorList>
            <person name="Varshney R.K."/>
            <person name="Chen W."/>
            <person name="Li Y."/>
            <person name="Bharti A.K."/>
            <person name="Saxena R.K."/>
            <person name="Schlueter J.A."/>
            <person name="Donoghue M.T."/>
            <person name="Azam S."/>
            <person name="Fan G."/>
            <person name="Whaley A.M."/>
            <person name="Farmer A.D."/>
            <person name="Sheridan J."/>
            <person name="Iwata A."/>
            <person name="Tuteja R."/>
            <person name="Penmetsa R.V."/>
            <person name="Wu W."/>
            <person name="Upadhyaya H.D."/>
            <person name="Yang S.P."/>
            <person name="Shah T."/>
            <person name="Saxena K.B."/>
            <person name="Michael T."/>
            <person name="McCombie W.R."/>
            <person name="Yang B."/>
            <person name="Zhang G."/>
            <person name="Yang H."/>
            <person name="Wang J."/>
            <person name="Spillane C."/>
            <person name="Cook D.R."/>
            <person name="May G.D."/>
            <person name="Xu X."/>
            <person name="Jackson S.A."/>
        </authorList>
    </citation>
    <scope>NUCLEOTIDE SEQUENCE [LARGE SCALE GENOMIC DNA]</scope>
</reference>
<dbReference type="PANTHER" id="PTHR47939:SF5">
    <property type="entry name" value="PENTACOTRIPEPTIDE-REPEAT REGION OF PRORP DOMAIN-CONTAINING PROTEIN"/>
    <property type="match status" value="1"/>
</dbReference>
<evidence type="ECO:0000313" key="4">
    <source>
        <dbReference type="EMBL" id="KYP32698.1"/>
    </source>
</evidence>
<dbReference type="EMBL" id="KQ485156">
    <property type="protein sequence ID" value="KYP32698.1"/>
    <property type="molecule type" value="Genomic_DNA"/>
</dbReference>
<feature type="repeat" description="PPR" evidence="3">
    <location>
        <begin position="115"/>
        <end position="149"/>
    </location>
</feature>
<comment type="similarity">
    <text evidence="1">Belongs to the PPR family. P subfamily.</text>
</comment>
<dbReference type="PANTHER" id="PTHR47939">
    <property type="entry name" value="MEMBRANE-ASSOCIATED SALT-INDUCIBLE PROTEIN-LIKE"/>
    <property type="match status" value="1"/>
</dbReference>
<proteinExistence type="inferred from homology"/>
<evidence type="ECO:0000256" key="3">
    <source>
        <dbReference type="PROSITE-ProRule" id="PRU00708"/>
    </source>
</evidence>
<keyword evidence="5" id="KW-1185">Reference proteome</keyword>
<dbReference type="InterPro" id="IPR011990">
    <property type="entry name" value="TPR-like_helical_dom_sf"/>
</dbReference>
<evidence type="ECO:0000256" key="1">
    <source>
        <dbReference type="ARBA" id="ARBA00007626"/>
    </source>
</evidence>
<sequence>MLSSSLAPDAATVDITVRALCSASRLDHIVQLLKEFASKHCPPDTFTINHLLKHLCKSRPLSSIYAFIDEMCYDFALKPDLVTYTILIDNVCNSKNLREATRLVVVLHREGFKPDCFLYNTIMKGYCALSRGREAIEVYNKMKEQGVEPDLVTYNTLIFALSKFERVSEAKKLLRVGREGLLPRRGHLLFLVWTMLSTIKLNRQWLRLRMLGGMHIKKLLGVGKLKMMPLMLFAG</sequence>
<gene>
    <name evidence="4" type="ORF">KK1_046549</name>
</gene>
<dbReference type="Gene3D" id="1.25.40.10">
    <property type="entry name" value="Tetratricopeptide repeat domain"/>
    <property type="match status" value="2"/>
</dbReference>
<dbReference type="InterPro" id="IPR002885">
    <property type="entry name" value="PPR_rpt"/>
</dbReference>
<dbReference type="NCBIfam" id="TIGR00756">
    <property type="entry name" value="PPR"/>
    <property type="match status" value="2"/>
</dbReference>
<evidence type="ECO:0000256" key="2">
    <source>
        <dbReference type="ARBA" id="ARBA00022737"/>
    </source>
</evidence>
<evidence type="ECO:0000313" key="5">
    <source>
        <dbReference type="Proteomes" id="UP000075243"/>
    </source>
</evidence>
<dbReference type="InterPro" id="IPR050667">
    <property type="entry name" value="PPR-containing_protein"/>
</dbReference>
<dbReference type="OMA" id="SCNAYIM"/>
<feature type="repeat" description="PPR" evidence="3">
    <location>
        <begin position="80"/>
        <end position="114"/>
    </location>
</feature>
<dbReference type="Pfam" id="PF13041">
    <property type="entry name" value="PPR_2"/>
    <property type="match status" value="2"/>
</dbReference>
<dbReference type="AlphaFoldDB" id="A0A151QQX7"/>